<dbReference type="GeneID" id="98000095"/>
<dbReference type="STRING" id="445971.ANASTE_00281"/>
<evidence type="ECO:0000313" key="2">
    <source>
        <dbReference type="Proteomes" id="UP000005178"/>
    </source>
</evidence>
<dbReference type="RefSeq" id="WP_007049735.1">
    <property type="nucleotide sequence ID" value="NZ_DS560018.1"/>
</dbReference>
<dbReference type="Proteomes" id="UP000005178">
    <property type="component" value="Unassembled WGS sequence"/>
</dbReference>
<evidence type="ECO:0000313" key="1">
    <source>
        <dbReference type="EMBL" id="EDS73426.1"/>
    </source>
</evidence>
<dbReference type="EMBL" id="ABIL02000004">
    <property type="protein sequence ID" value="EDS73426.1"/>
    <property type="molecule type" value="Genomic_DNA"/>
</dbReference>
<protein>
    <submittedName>
        <fullName evidence="1">Uncharacterized protein</fullName>
    </submittedName>
</protein>
<reference evidence="1" key="1">
    <citation type="submission" date="2008-01" db="EMBL/GenBank/DDBJ databases">
        <authorList>
            <person name="Fulton L."/>
            <person name="Clifton S."/>
            <person name="Fulton B."/>
            <person name="Xu J."/>
            <person name="Minx P."/>
            <person name="Pepin K.H."/>
            <person name="Johnson M."/>
            <person name="Thiruvilangam P."/>
            <person name="Bhonagiri V."/>
            <person name="Nash W.E."/>
            <person name="Mardis E.R."/>
            <person name="Wilson R.K."/>
        </authorList>
    </citation>
    <scope>NUCLEOTIDE SEQUENCE [LARGE SCALE GENOMIC DNA]</scope>
    <source>
        <strain evidence="1">DSM 17244</strain>
    </source>
</reference>
<dbReference type="OrthoDB" id="9770528at2"/>
<name>B1C6E1_9FIRM</name>
<reference evidence="1" key="2">
    <citation type="submission" date="2013-08" db="EMBL/GenBank/DDBJ databases">
        <title>Draft genome sequence of Anaerofustis stercorihominis (DSM 17244).</title>
        <authorList>
            <person name="Sudarsanam P."/>
            <person name="Ley R."/>
            <person name="Guruge J."/>
            <person name="Turnbaugh P.J."/>
            <person name="Mahowald M."/>
            <person name="Liep D."/>
            <person name="Gordon J."/>
        </authorList>
    </citation>
    <scope>NUCLEOTIDE SEQUENCE</scope>
    <source>
        <strain evidence="1">DSM 17244</strain>
    </source>
</reference>
<dbReference type="HOGENOM" id="CLU_318770_0_0_9"/>
<accession>B1C6E1</accession>
<gene>
    <name evidence="1" type="ORF">ANASTE_00281</name>
</gene>
<keyword evidence="2" id="KW-1185">Reference proteome</keyword>
<comment type="caution">
    <text evidence="1">The sequence shown here is derived from an EMBL/GenBank/DDBJ whole genome shotgun (WGS) entry which is preliminary data.</text>
</comment>
<dbReference type="AlphaFoldDB" id="B1C6E1"/>
<sequence length="912" mass="96875">MLGIFNEFKIGSSETYKTLAEVITKIPNDAGDIVFNICSDLYTDYYKDNYIELPKDKNITSLTIKTDQPSVTIGNDTLYNTYLFLNGIKLTVDSGVTIRGDIYGGDNGKNITADTNITINENAVIENCIYGGSKNADLTGNSYINIKGKVSRYIFGGCHSYADNTTPNAEANMYGSSYITVEPKGCGYWIYGGNKATSDYSATLATTITTTMSGSVNISMNGINDELYGGSYSGTGISPGPKNATCSDTIEGSIKIIYGATSRGYNGDYMALYGGSNVTGTNSDTNHSYSTIKGNIDIETIEDDNAAIEQDDTQAFNRYFGGGYAQGVNAVGKVKGNVTIKSAKPCWDSNLGLTGGGYAASGASIDVEGKTKIEIFKINNQDEYYENSNLTIGGGLCQNSDTSTSLNTTSTVGSSEIIIHEGATLIYGSTCNMNIIGRGYATGTNCNVDVKGSTSIKLERGIQPEQGICGGGMLYSKYCKNSSANVGSVKMDIRDDFMLNTNIIGGGYIYSALNASAKVNDRIDIKYGKNEDCSSGSVISGGYISNGFGDASIGSDKNDDSITINAGNGLNVYQFIGGSYVQKNTDESKIKITGNIKTNLEGGSIGYFLGGHKLSTSTTNAEIDGDIIHNISNITTTNFFYPGGTVYSNNADNPGKINISGNVMTKIENSTLTKQAYTGGGTYTIIEKNASVEFKDCTINTLICAVGSDYASIKGSSIVSLTGATTSNNYIYSYQGNATASVGKVLVEAGNEKGLQTKASIVGIYSTDQSNKTDVKVNKNAELNLTYTGTTTPYHLMNVYDIDIEKDGALITKSAQNAPIKGSLSGEGTITMPVGGKIIGSGTLGGNLTLKITGTLNKDIEFFEFDKSSTGKVNFTDPDYKYYLKKEIGSDKAIWVLKEGIIINTTPLITER</sequence>
<proteinExistence type="predicted"/>
<organism evidence="1 2">
    <name type="scientific">Anaerofustis stercorihominis DSM 17244</name>
    <dbReference type="NCBI Taxonomy" id="445971"/>
    <lineage>
        <taxon>Bacteria</taxon>
        <taxon>Bacillati</taxon>
        <taxon>Bacillota</taxon>
        <taxon>Clostridia</taxon>
        <taxon>Eubacteriales</taxon>
        <taxon>Eubacteriaceae</taxon>
        <taxon>Anaerofustis</taxon>
    </lineage>
</organism>